<proteinExistence type="predicted"/>
<organism evidence="1 2">
    <name type="scientific">Paenibacillus pseudetheri</name>
    <dbReference type="NCBI Taxonomy" id="2897682"/>
    <lineage>
        <taxon>Bacteria</taxon>
        <taxon>Bacillati</taxon>
        <taxon>Bacillota</taxon>
        <taxon>Bacilli</taxon>
        <taxon>Bacillales</taxon>
        <taxon>Paenibacillaceae</taxon>
        <taxon>Paenibacillus</taxon>
    </lineage>
</organism>
<dbReference type="RefSeq" id="WP_234532227.1">
    <property type="nucleotide sequence ID" value="NZ_CAKMAB010000004.1"/>
</dbReference>
<reference evidence="1" key="1">
    <citation type="submission" date="2021-12" db="EMBL/GenBank/DDBJ databases">
        <authorList>
            <person name="Criscuolo A."/>
        </authorList>
    </citation>
    <scope>NUCLEOTIDE SEQUENCE</scope>
    <source>
        <strain evidence="1">CIP111894</strain>
    </source>
</reference>
<comment type="caution">
    <text evidence="1">The sequence shown here is derived from an EMBL/GenBank/DDBJ whole genome shotgun (WGS) entry which is preliminary data.</text>
</comment>
<protein>
    <recommendedName>
        <fullName evidence="3">Glyoxalase/fosfomycin resistance/dioxygenase domain-containing protein</fullName>
    </recommendedName>
</protein>
<accession>A0ABN8FB99</accession>
<evidence type="ECO:0008006" key="3">
    <source>
        <dbReference type="Google" id="ProtNLM"/>
    </source>
</evidence>
<gene>
    <name evidence="1" type="ORF">PAECIP111894_01149</name>
</gene>
<dbReference type="Proteomes" id="UP000838749">
    <property type="component" value="Unassembled WGS sequence"/>
</dbReference>
<dbReference type="EMBL" id="CAKMAB010000004">
    <property type="protein sequence ID" value="CAH1054999.1"/>
    <property type="molecule type" value="Genomic_DNA"/>
</dbReference>
<sequence length="63" mass="7366">MEVGRILGIAYNVIPVKDLENSAAWFVKVFEVRDHDCELVYSLTKDIEFNRYLLLYIGTKKDL</sequence>
<evidence type="ECO:0000313" key="1">
    <source>
        <dbReference type="EMBL" id="CAH1054999.1"/>
    </source>
</evidence>
<evidence type="ECO:0000313" key="2">
    <source>
        <dbReference type="Proteomes" id="UP000838749"/>
    </source>
</evidence>
<keyword evidence="2" id="KW-1185">Reference proteome</keyword>
<name>A0ABN8FB99_9BACL</name>